<proteinExistence type="predicted"/>
<evidence type="ECO:0000313" key="1">
    <source>
        <dbReference type="EMBL" id="KAI3806767.1"/>
    </source>
</evidence>
<sequence>MSNRQLAGKTSSPVKDAVGAETGSPTKEVKRWITTGGGARTTRLKPRSMKTMKIETDTENRSESGSGTESRTNPSACPPTHPLHHALPPPLPYKTFTQPSLQTHTSNSHTSFPVNLLSPLITPALLAPLDLNQSANTHKNNQSIRGFIVLAFIKRFRSLR</sequence>
<reference evidence="1 2" key="2">
    <citation type="journal article" date="2022" name="Mol. Ecol. Resour.">
        <title>The genomes of chicory, endive, great burdock and yacon provide insights into Asteraceae paleo-polyploidization history and plant inulin production.</title>
        <authorList>
            <person name="Fan W."/>
            <person name="Wang S."/>
            <person name="Wang H."/>
            <person name="Wang A."/>
            <person name="Jiang F."/>
            <person name="Liu H."/>
            <person name="Zhao H."/>
            <person name="Xu D."/>
            <person name="Zhang Y."/>
        </authorList>
    </citation>
    <scope>NUCLEOTIDE SEQUENCE [LARGE SCALE GENOMIC DNA]</scope>
    <source>
        <strain evidence="2">cv. Yunnan</strain>
        <tissue evidence="1">Leaves</tissue>
    </source>
</reference>
<reference evidence="2" key="1">
    <citation type="journal article" date="2022" name="Mol. Ecol. Resour.">
        <title>The genomes of chicory, endive, great burdock and yacon provide insights into Asteraceae palaeo-polyploidization history and plant inulin production.</title>
        <authorList>
            <person name="Fan W."/>
            <person name="Wang S."/>
            <person name="Wang H."/>
            <person name="Wang A."/>
            <person name="Jiang F."/>
            <person name="Liu H."/>
            <person name="Zhao H."/>
            <person name="Xu D."/>
            <person name="Zhang Y."/>
        </authorList>
    </citation>
    <scope>NUCLEOTIDE SEQUENCE [LARGE SCALE GENOMIC DNA]</scope>
    <source>
        <strain evidence="2">cv. Yunnan</strain>
    </source>
</reference>
<dbReference type="EMBL" id="CM042025">
    <property type="protein sequence ID" value="KAI3806767.1"/>
    <property type="molecule type" value="Genomic_DNA"/>
</dbReference>
<evidence type="ECO:0000313" key="2">
    <source>
        <dbReference type="Proteomes" id="UP001056120"/>
    </source>
</evidence>
<name>A0ACB9IFC6_9ASTR</name>
<protein>
    <submittedName>
        <fullName evidence="1">Uncharacterized protein</fullName>
    </submittedName>
</protein>
<organism evidence="1 2">
    <name type="scientific">Smallanthus sonchifolius</name>
    <dbReference type="NCBI Taxonomy" id="185202"/>
    <lineage>
        <taxon>Eukaryota</taxon>
        <taxon>Viridiplantae</taxon>
        <taxon>Streptophyta</taxon>
        <taxon>Embryophyta</taxon>
        <taxon>Tracheophyta</taxon>
        <taxon>Spermatophyta</taxon>
        <taxon>Magnoliopsida</taxon>
        <taxon>eudicotyledons</taxon>
        <taxon>Gunneridae</taxon>
        <taxon>Pentapetalae</taxon>
        <taxon>asterids</taxon>
        <taxon>campanulids</taxon>
        <taxon>Asterales</taxon>
        <taxon>Asteraceae</taxon>
        <taxon>Asteroideae</taxon>
        <taxon>Heliantheae alliance</taxon>
        <taxon>Millerieae</taxon>
        <taxon>Smallanthus</taxon>
    </lineage>
</organism>
<dbReference type="Proteomes" id="UP001056120">
    <property type="component" value="Linkage Group LG08"/>
</dbReference>
<gene>
    <name evidence="1" type="ORF">L1987_22681</name>
</gene>
<comment type="caution">
    <text evidence="1">The sequence shown here is derived from an EMBL/GenBank/DDBJ whole genome shotgun (WGS) entry which is preliminary data.</text>
</comment>
<keyword evidence="2" id="KW-1185">Reference proteome</keyword>
<accession>A0ACB9IFC6</accession>